<dbReference type="FunFam" id="3.20.20.140:FF:000001">
    <property type="entry name" value="Dihydropyrimidinase like 3"/>
    <property type="match status" value="1"/>
</dbReference>
<dbReference type="SUPFAM" id="SSF51338">
    <property type="entry name" value="Composite domain of metallo-dependent hydrolases"/>
    <property type="match status" value="2"/>
</dbReference>
<evidence type="ECO:0000256" key="7">
    <source>
        <dbReference type="ARBA" id="ARBA00036696"/>
    </source>
</evidence>
<comment type="caution">
    <text evidence="13">The sequence shown here is derived from an EMBL/GenBank/DDBJ whole genome shotgun (WGS) entry which is preliminary data.</text>
</comment>
<evidence type="ECO:0000313" key="14">
    <source>
        <dbReference type="Proteomes" id="UP000611500"/>
    </source>
</evidence>
<dbReference type="InterPro" id="IPR011778">
    <property type="entry name" value="Hydantoinase/dihydroPyrase"/>
</dbReference>
<dbReference type="GO" id="GO:0005829">
    <property type="term" value="C:cytosol"/>
    <property type="evidence" value="ECO:0007669"/>
    <property type="project" value="TreeGrafter"/>
</dbReference>
<evidence type="ECO:0000256" key="6">
    <source>
        <dbReference type="ARBA" id="ARBA00022833"/>
    </source>
</evidence>
<dbReference type="SUPFAM" id="SSF51556">
    <property type="entry name" value="Metallo-dependent hydrolases"/>
    <property type="match status" value="1"/>
</dbReference>
<evidence type="ECO:0000256" key="9">
    <source>
        <dbReference type="ARBA" id="ARBA00054448"/>
    </source>
</evidence>
<feature type="modified residue" description="N6-carboxylysine" evidence="11">
    <location>
        <position position="152"/>
    </location>
</feature>
<sequence length="489" mass="53046">MGVLKMSKVIKGGTVVTADLTYKADVKIEDGKIVEIGPDLSGDEILDAAGCYVMPGGIDPHTHLEMPFMGTHSSDDFYAGTRAALAGGTTMVVDFALPDPGESLLDAVKKWDNKSARACCDYSFHMAITWWGEQVFNEMKIITEEKGINTFKHFMAYKGSLMVNDDEMFASFKRCAELGATPLVHAENGDLVAEMTAKLLAEGNTGPEGHAYSRPPQVEGEATNRAIMIADMAGAPLYVVHTSCEESHEAIRRAKLAGKRVWGEPLIQHLVLDESEYFNEDWDHAARRVMSPPFRNKKHQDSLWAGLASGTLSCVATDHCAFTTEQKRYGVGDFSKIPNGTGGLEDRMPVLWTYGVETGRITMNEFVAVTSTNIAKILNCYPQKGAILVGADADIVVMDPSMGKTITAEAQASSIDYNVFEGIEVSALPRFVLSRGYVAVENGELKAKEGHGEFVARDPNATVNTALSKWKELTAPRPVVRAGIPATGV</sequence>
<dbReference type="InterPro" id="IPR006680">
    <property type="entry name" value="Amidohydro-rel"/>
</dbReference>
<keyword evidence="5" id="KW-0378">Hydrolase</keyword>
<dbReference type="InterPro" id="IPR011059">
    <property type="entry name" value="Metal-dep_hydrolase_composite"/>
</dbReference>
<dbReference type="Gene3D" id="3.20.20.140">
    <property type="entry name" value="Metal-dependent hydrolases"/>
    <property type="match status" value="1"/>
</dbReference>
<dbReference type="NCBIfam" id="TIGR02033">
    <property type="entry name" value="D-hydantoinase"/>
    <property type="match status" value="1"/>
</dbReference>
<accession>A0A8J3MAU7</accession>
<dbReference type="CDD" id="cd01314">
    <property type="entry name" value="D-HYD"/>
    <property type="match status" value="1"/>
</dbReference>
<evidence type="ECO:0000259" key="12">
    <source>
        <dbReference type="Pfam" id="PF01979"/>
    </source>
</evidence>
<evidence type="ECO:0000256" key="1">
    <source>
        <dbReference type="ARBA" id="ARBA00001947"/>
    </source>
</evidence>
<reference evidence="13" key="2">
    <citation type="submission" date="2020-09" db="EMBL/GenBank/DDBJ databases">
        <authorList>
            <person name="Sun Q."/>
            <person name="Zhou Y."/>
        </authorList>
    </citation>
    <scope>NUCLEOTIDE SEQUENCE</scope>
    <source>
        <strain evidence="13">CGMCC 1.7081</strain>
    </source>
</reference>
<dbReference type="PANTHER" id="PTHR11647">
    <property type="entry name" value="HYDRANTOINASE/DIHYDROPYRIMIDINASE FAMILY MEMBER"/>
    <property type="match status" value="1"/>
</dbReference>
<comment type="similarity">
    <text evidence="2">Belongs to the metallo-dependent hydrolases superfamily. Hydantoinase/dihydropyrimidinase family.</text>
</comment>
<name>A0A8J3MAU7_9RHOB</name>
<evidence type="ECO:0000256" key="5">
    <source>
        <dbReference type="ARBA" id="ARBA00022801"/>
    </source>
</evidence>
<evidence type="ECO:0000256" key="8">
    <source>
        <dbReference type="ARBA" id="ARBA00039113"/>
    </source>
</evidence>
<comment type="PTM">
    <text evidence="11">Carbamylation allows a single lysine to coordinate two divalent metal cations.</text>
</comment>
<dbReference type="GO" id="GO:0004157">
    <property type="term" value="F:dihydropyrimidinase activity"/>
    <property type="evidence" value="ECO:0007669"/>
    <property type="project" value="UniProtKB-EC"/>
</dbReference>
<dbReference type="Pfam" id="PF01979">
    <property type="entry name" value="Amidohydro_1"/>
    <property type="match status" value="1"/>
</dbReference>
<feature type="domain" description="Amidohydrolase-related" evidence="12">
    <location>
        <begin position="52"/>
        <end position="412"/>
    </location>
</feature>
<dbReference type="Proteomes" id="UP000611500">
    <property type="component" value="Unassembled WGS sequence"/>
</dbReference>
<dbReference type="InterPro" id="IPR050378">
    <property type="entry name" value="Metallo-dep_Hydrolases_sf"/>
</dbReference>
<keyword evidence="6" id="KW-0862">Zinc</keyword>
<evidence type="ECO:0000256" key="4">
    <source>
        <dbReference type="ARBA" id="ARBA00022723"/>
    </source>
</evidence>
<dbReference type="PANTHER" id="PTHR11647:SF1">
    <property type="entry name" value="COLLAPSIN RESPONSE MEDIATOR PROTEIN"/>
    <property type="match status" value="1"/>
</dbReference>
<dbReference type="EC" id="3.5.2.2" evidence="8"/>
<keyword evidence="14" id="KW-1185">Reference proteome</keyword>
<dbReference type="GO" id="GO:0055086">
    <property type="term" value="P:nucleobase-containing small molecule metabolic process"/>
    <property type="evidence" value="ECO:0007669"/>
    <property type="project" value="UniProtKB-ARBA"/>
</dbReference>
<reference evidence="13" key="1">
    <citation type="journal article" date="2014" name="Int. J. Syst. Evol. Microbiol.">
        <title>Complete genome sequence of Corynebacterium casei LMG S-19264T (=DSM 44701T), isolated from a smear-ripened cheese.</title>
        <authorList>
            <consortium name="US DOE Joint Genome Institute (JGI-PGF)"/>
            <person name="Walter F."/>
            <person name="Albersmeier A."/>
            <person name="Kalinowski J."/>
            <person name="Ruckert C."/>
        </authorList>
    </citation>
    <scope>NUCLEOTIDE SEQUENCE</scope>
    <source>
        <strain evidence="13">CGMCC 1.7081</strain>
    </source>
</reference>
<comment type="catalytic activity">
    <reaction evidence="7">
        <text>5,6-dihydrouracil + H2O = 3-(carbamoylamino)propanoate + H(+)</text>
        <dbReference type="Rhea" id="RHEA:16121"/>
        <dbReference type="ChEBI" id="CHEBI:11892"/>
        <dbReference type="ChEBI" id="CHEBI:15377"/>
        <dbReference type="ChEBI" id="CHEBI:15378"/>
        <dbReference type="ChEBI" id="CHEBI:15901"/>
        <dbReference type="EC" id="3.5.2.2"/>
    </reaction>
</comment>
<evidence type="ECO:0000256" key="10">
    <source>
        <dbReference type="ARBA" id="ARBA00074385"/>
    </source>
</evidence>
<gene>
    <name evidence="13" type="primary">dht</name>
    <name evidence="13" type="ORF">GCM10010961_02310</name>
</gene>
<evidence type="ECO:0000256" key="2">
    <source>
        <dbReference type="ARBA" id="ARBA00008829"/>
    </source>
</evidence>
<dbReference type="GO" id="GO:0046872">
    <property type="term" value="F:metal ion binding"/>
    <property type="evidence" value="ECO:0007669"/>
    <property type="project" value="UniProtKB-KW"/>
</dbReference>
<proteinExistence type="inferred from homology"/>
<comment type="cofactor">
    <cofactor evidence="1">
        <name>Zn(2+)</name>
        <dbReference type="ChEBI" id="CHEBI:29105"/>
    </cofactor>
</comment>
<evidence type="ECO:0000256" key="3">
    <source>
        <dbReference type="ARBA" id="ARBA00011881"/>
    </source>
</evidence>
<dbReference type="GO" id="GO:0072527">
    <property type="term" value="P:pyrimidine-containing compound metabolic process"/>
    <property type="evidence" value="ECO:0007669"/>
    <property type="project" value="UniProtKB-ARBA"/>
</dbReference>
<dbReference type="EMBL" id="BNAP01000001">
    <property type="protein sequence ID" value="GHG79850.1"/>
    <property type="molecule type" value="Genomic_DNA"/>
</dbReference>
<keyword evidence="4" id="KW-0479">Metal-binding</keyword>
<evidence type="ECO:0000313" key="13">
    <source>
        <dbReference type="EMBL" id="GHG79850.1"/>
    </source>
</evidence>
<evidence type="ECO:0000256" key="11">
    <source>
        <dbReference type="PIRSR" id="PIRSR611778-50"/>
    </source>
</evidence>
<organism evidence="13 14">
    <name type="scientific">Pseudodonghicola xiamenensis</name>
    <dbReference type="NCBI Taxonomy" id="337702"/>
    <lineage>
        <taxon>Bacteria</taxon>
        <taxon>Pseudomonadati</taxon>
        <taxon>Pseudomonadota</taxon>
        <taxon>Alphaproteobacteria</taxon>
        <taxon>Rhodobacterales</taxon>
        <taxon>Paracoccaceae</taxon>
        <taxon>Pseudodonghicola</taxon>
    </lineage>
</organism>
<comment type="function">
    <text evidence="9">Catalyzes the hydrolysis of dihydropyrimidines and of the structurally related DL-5-mono-substituted hydantoins, to produce N-carbamoyl-D-amino acids.</text>
</comment>
<dbReference type="InterPro" id="IPR032466">
    <property type="entry name" value="Metal_Hydrolase"/>
</dbReference>
<protein>
    <recommendedName>
        <fullName evidence="10">D-hydantoinase/dihydropyrimidinase</fullName>
        <ecNumber evidence="8">3.5.2.2</ecNumber>
    </recommendedName>
</protein>
<dbReference type="Gene3D" id="2.30.40.10">
    <property type="entry name" value="Urease, subunit C, domain 1"/>
    <property type="match status" value="1"/>
</dbReference>
<comment type="subunit">
    <text evidence="3">Homotetramer.</text>
</comment>
<dbReference type="AlphaFoldDB" id="A0A8J3MAU7"/>